<feature type="compositionally biased region" description="Acidic residues" evidence="1">
    <location>
        <begin position="252"/>
        <end position="261"/>
    </location>
</feature>
<sequence length="906" mass="95836">MDDHPATASEAASAVRGQNARAEGHATKAPPPGLLQGGLKGSNDPPARGGKDLAEGIGLERRDTADSCLSDFSQRRTNTGWSIAASTATDWTDPGPSSPDILLAEDGPDLDTDDYASSPRRRSLFLRLMTSQKARASPHCPSPDSLAPRPRRLEQMTPRKSSLNISAGPTMPSPEPRALEKGEASPPSSQEPCVTETGSKPQVDNAEGVAECDRDNNEPICSMGGRSRQPDPQAQSESAVTEGRLERRDGADGDTDPDDDAPTPGPGSHDENLPGAAQDSAGASTPHTRTGSSADEASDSCNADEELPALAVDDSIIYEVCEQVLQQALGVQLHDVALAGVMPAAYESVSYFLDELSRIILNSGLSNTRIVINESTRGRAGSSNVPTWGAGGASGGASGGAGAGGSGNGSSSQKRCSGGHDDADFGDGAQDGSLGGGKRQRVSLIEHQSTNMQFACPFRKRNPVRFNVRDFKNCALQPFPDMSQVKRHVKNFHKPLVILPFTCQRCRLAMGSQEALDRHVSVPTELICTPQRVPSSADPEDGITPGIEEILNDRKAGTKIDTWQSLWRLLFTGDADSEIAEADFVPPTELEEVYAEFNTDHRMRQLQGCIQQGLGSGSNTESLLSVFRDHLDSVFDACRWKTSNGLAGGRGRMPAQLPLGQMAGRRGSSVRLHPGRPASRGQGSVDSSIISSPVVTPNSAVAMLGNVEQPVPVAEAQSQSRMPSVPPTGAYPGLPMGTEGVAEGMMPFKLFSPNGPHASQGGQPVPVPPAAFVHVGFGGQGQNTASLLGGQHGEYQTQPRLLPTSSAMDFSGFLGQVAADFGSLPTFDSHGYQQSLGLGHSMQDLCLRPPPQHESGARAMQARECSPTSPGTIPMIAFDMSAMDEGFGDDDRRNSVWRDTYDELLR</sequence>
<dbReference type="PANTHER" id="PTHR38166:SF1">
    <property type="entry name" value="C2H2-TYPE DOMAIN-CONTAINING PROTEIN"/>
    <property type="match status" value="1"/>
</dbReference>
<accession>A0AAN6PRT4</accession>
<feature type="region of interest" description="Disordered" evidence="1">
    <location>
        <begin position="665"/>
        <end position="688"/>
    </location>
</feature>
<feature type="compositionally biased region" description="Polar residues" evidence="1">
    <location>
        <begin position="70"/>
        <end position="90"/>
    </location>
</feature>
<reference evidence="2" key="1">
    <citation type="journal article" date="2023" name="Mol. Phylogenet. Evol.">
        <title>Genome-scale phylogeny and comparative genomics of the fungal order Sordariales.</title>
        <authorList>
            <person name="Hensen N."/>
            <person name="Bonometti L."/>
            <person name="Westerberg I."/>
            <person name="Brannstrom I.O."/>
            <person name="Guillou S."/>
            <person name="Cros-Aarteil S."/>
            <person name="Calhoun S."/>
            <person name="Haridas S."/>
            <person name="Kuo A."/>
            <person name="Mondo S."/>
            <person name="Pangilinan J."/>
            <person name="Riley R."/>
            <person name="LaButti K."/>
            <person name="Andreopoulos B."/>
            <person name="Lipzen A."/>
            <person name="Chen C."/>
            <person name="Yan M."/>
            <person name="Daum C."/>
            <person name="Ng V."/>
            <person name="Clum A."/>
            <person name="Steindorff A."/>
            <person name="Ohm R.A."/>
            <person name="Martin F."/>
            <person name="Silar P."/>
            <person name="Natvig D.O."/>
            <person name="Lalanne C."/>
            <person name="Gautier V."/>
            <person name="Ament-Velasquez S.L."/>
            <person name="Kruys A."/>
            <person name="Hutchinson M.I."/>
            <person name="Powell A.J."/>
            <person name="Barry K."/>
            <person name="Miller A.N."/>
            <person name="Grigoriev I.V."/>
            <person name="Debuchy R."/>
            <person name="Gladieux P."/>
            <person name="Hiltunen Thoren M."/>
            <person name="Johannesson H."/>
        </authorList>
    </citation>
    <scope>NUCLEOTIDE SEQUENCE</scope>
    <source>
        <strain evidence="2">CBS 757.83</strain>
    </source>
</reference>
<keyword evidence="3" id="KW-1185">Reference proteome</keyword>
<feature type="compositionally biased region" description="Polar residues" evidence="1">
    <location>
        <begin position="186"/>
        <end position="202"/>
    </location>
</feature>
<feature type="region of interest" description="Disordered" evidence="1">
    <location>
        <begin position="377"/>
        <end position="439"/>
    </location>
</feature>
<evidence type="ECO:0000256" key="1">
    <source>
        <dbReference type="SAM" id="MobiDB-lite"/>
    </source>
</evidence>
<feature type="compositionally biased region" description="Polar residues" evidence="1">
    <location>
        <begin position="281"/>
        <end position="295"/>
    </location>
</feature>
<feature type="compositionally biased region" description="Polar residues" evidence="1">
    <location>
        <begin position="377"/>
        <end position="386"/>
    </location>
</feature>
<name>A0AAN6PRT4_9PEZI</name>
<feature type="compositionally biased region" description="Basic and acidic residues" evidence="1">
    <location>
        <begin position="49"/>
        <end position="65"/>
    </location>
</feature>
<gene>
    <name evidence="2" type="ORF">N658DRAFT_346966</name>
</gene>
<proteinExistence type="predicted"/>
<reference evidence="2" key="2">
    <citation type="submission" date="2023-05" db="EMBL/GenBank/DDBJ databases">
        <authorList>
            <consortium name="Lawrence Berkeley National Laboratory"/>
            <person name="Steindorff A."/>
            <person name="Hensen N."/>
            <person name="Bonometti L."/>
            <person name="Westerberg I."/>
            <person name="Brannstrom I.O."/>
            <person name="Guillou S."/>
            <person name="Cros-Aarteil S."/>
            <person name="Calhoun S."/>
            <person name="Haridas S."/>
            <person name="Kuo A."/>
            <person name="Mondo S."/>
            <person name="Pangilinan J."/>
            <person name="Riley R."/>
            <person name="Labutti K."/>
            <person name="Andreopoulos B."/>
            <person name="Lipzen A."/>
            <person name="Chen C."/>
            <person name="Yanf M."/>
            <person name="Daum C."/>
            <person name="Ng V."/>
            <person name="Clum A."/>
            <person name="Ohm R."/>
            <person name="Martin F."/>
            <person name="Silar P."/>
            <person name="Natvig D."/>
            <person name="Lalanne C."/>
            <person name="Gautier V."/>
            <person name="Ament-Velasquez S.L."/>
            <person name="Kruys A."/>
            <person name="Hutchinson M.I."/>
            <person name="Powell A.J."/>
            <person name="Barry K."/>
            <person name="Miller A.N."/>
            <person name="Grigoriev I.V."/>
            <person name="Debuchy R."/>
            <person name="Gladieux P."/>
            <person name="Thoren M.H."/>
            <person name="Johannesson H."/>
        </authorList>
    </citation>
    <scope>NUCLEOTIDE SEQUENCE</scope>
    <source>
        <strain evidence="2">CBS 757.83</strain>
    </source>
</reference>
<feature type="compositionally biased region" description="Gly residues" evidence="1">
    <location>
        <begin position="389"/>
        <end position="408"/>
    </location>
</feature>
<evidence type="ECO:0000313" key="3">
    <source>
        <dbReference type="Proteomes" id="UP001305647"/>
    </source>
</evidence>
<organism evidence="2 3">
    <name type="scientific">Parathielavia hyrcaniae</name>
    <dbReference type="NCBI Taxonomy" id="113614"/>
    <lineage>
        <taxon>Eukaryota</taxon>
        <taxon>Fungi</taxon>
        <taxon>Dikarya</taxon>
        <taxon>Ascomycota</taxon>
        <taxon>Pezizomycotina</taxon>
        <taxon>Sordariomycetes</taxon>
        <taxon>Sordariomycetidae</taxon>
        <taxon>Sordariales</taxon>
        <taxon>Chaetomiaceae</taxon>
        <taxon>Parathielavia</taxon>
    </lineage>
</organism>
<dbReference type="AlphaFoldDB" id="A0AAN6PRT4"/>
<feature type="compositionally biased region" description="Polar residues" evidence="1">
    <location>
        <begin position="230"/>
        <end position="239"/>
    </location>
</feature>
<comment type="caution">
    <text evidence="2">The sequence shown here is derived from an EMBL/GenBank/DDBJ whole genome shotgun (WGS) entry which is preliminary data.</text>
</comment>
<dbReference type="EMBL" id="MU863706">
    <property type="protein sequence ID" value="KAK4096593.1"/>
    <property type="molecule type" value="Genomic_DNA"/>
</dbReference>
<dbReference type="Proteomes" id="UP001305647">
    <property type="component" value="Unassembled WGS sequence"/>
</dbReference>
<dbReference type="PANTHER" id="PTHR38166">
    <property type="entry name" value="C2H2-TYPE DOMAIN-CONTAINING PROTEIN-RELATED"/>
    <property type="match status" value="1"/>
</dbReference>
<protein>
    <submittedName>
        <fullName evidence="2">Uncharacterized protein</fullName>
    </submittedName>
</protein>
<feature type="region of interest" description="Disordered" evidence="1">
    <location>
        <begin position="1"/>
        <end position="302"/>
    </location>
</feature>
<feature type="compositionally biased region" description="Polar residues" evidence="1">
    <location>
        <begin position="158"/>
        <end position="167"/>
    </location>
</feature>
<evidence type="ECO:0000313" key="2">
    <source>
        <dbReference type="EMBL" id="KAK4096593.1"/>
    </source>
</evidence>